<reference evidence="7 8" key="1">
    <citation type="journal article" date="2019" name="Int. J. Syst. Evol. Microbiol.">
        <title>The Global Catalogue of Microorganisms (GCM) 10K type strain sequencing project: providing services to taxonomists for standard genome sequencing and annotation.</title>
        <authorList>
            <consortium name="The Broad Institute Genomics Platform"/>
            <consortium name="The Broad Institute Genome Sequencing Center for Infectious Disease"/>
            <person name="Wu L."/>
            <person name="Ma J."/>
        </authorList>
    </citation>
    <scope>NUCLEOTIDE SEQUENCE [LARGE SCALE GENOMIC DNA]</scope>
    <source>
        <strain evidence="7 8">JCM 15421</strain>
    </source>
</reference>
<dbReference type="Proteomes" id="UP001501523">
    <property type="component" value="Unassembled WGS sequence"/>
</dbReference>
<feature type="transmembrane region" description="Helical" evidence="6">
    <location>
        <begin position="191"/>
        <end position="208"/>
    </location>
</feature>
<comment type="subcellular location">
    <subcellularLocation>
        <location evidence="1">Cell membrane</location>
        <topology evidence="1">Multi-pass membrane protein</topology>
    </subcellularLocation>
</comment>
<dbReference type="PANTHER" id="PTHR30086:SF20">
    <property type="entry name" value="ARGININE EXPORTER PROTEIN ARGO-RELATED"/>
    <property type="match status" value="1"/>
</dbReference>
<organism evidence="7 8">
    <name type="scientific">Dokdonella soli</name>
    <dbReference type="NCBI Taxonomy" id="529810"/>
    <lineage>
        <taxon>Bacteria</taxon>
        <taxon>Pseudomonadati</taxon>
        <taxon>Pseudomonadota</taxon>
        <taxon>Gammaproteobacteria</taxon>
        <taxon>Lysobacterales</taxon>
        <taxon>Rhodanobacteraceae</taxon>
        <taxon>Dokdonella</taxon>
    </lineage>
</organism>
<gene>
    <name evidence="7" type="ORF">GCM10009105_36090</name>
</gene>
<keyword evidence="8" id="KW-1185">Reference proteome</keyword>
<dbReference type="RefSeq" id="WP_343793808.1">
    <property type="nucleotide sequence ID" value="NZ_BAAAEU010000027.1"/>
</dbReference>
<keyword evidence="3 6" id="KW-0812">Transmembrane</keyword>
<feature type="transmembrane region" description="Helical" evidence="6">
    <location>
        <begin position="6"/>
        <end position="29"/>
    </location>
</feature>
<evidence type="ECO:0000313" key="8">
    <source>
        <dbReference type="Proteomes" id="UP001501523"/>
    </source>
</evidence>
<evidence type="ECO:0000256" key="6">
    <source>
        <dbReference type="SAM" id="Phobius"/>
    </source>
</evidence>
<dbReference type="PIRSF" id="PIRSF006324">
    <property type="entry name" value="LeuE"/>
    <property type="match status" value="1"/>
</dbReference>
<dbReference type="EMBL" id="BAAAEU010000027">
    <property type="protein sequence ID" value="GAA0723843.1"/>
    <property type="molecule type" value="Genomic_DNA"/>
</dbReference>
<evidence type="ECO:0000313" key="7">
    <source>
        <dbReference type="EMBL" id="GAA0723843.1"/>
    </source>
</evidence>
<dbReference type="PANTHER" id="PTHR30086">
    <property type="entry name" value="ARGININE EXPORTER PROTEIN ARGO"/>
    <property type="match status" value="1"/>
</dbReference>
<evidence type="ECO:0000256" key="3">
    <source>
        <dbReference type="ARBA" id="ARBA00022692"/>
    </source>
</evidence>
<dbReference type="InterPro" id="IPR001123">
    <property type="entry name" value="LeuE-type"/>
</dbReference>
<keyword evidence="4 6" id="KW-1133">Transmembrane helix</keyword>
<name>A0ABN1IY74_9GAMM</name>
<keyword evidence="5 6" id="KW-0472">Membrane</keyword>
<comment type="caution">
    <text evidence="7">The sequence shown here is derived from an EMBL/GenBank/DDBJ whole genome shotgun (WGS) entry which is preliminary data.</text>
</comment>
<keyword evidence="2" id="KW-1003">Cell membrane</keyword>
<protein>
    <submittedName>
        <fullName evidence="7">LysE family translocator</fullName>
    </submittedName>
</protein>
<evidence type="ECO:0000256" key="5">
    <source>
        <dbReference type="ARBA" id="ARBA00023136"/>
    </source>
</evidence>
<sequence length="211" mass="22381">MPLPHATFGFALLCFGLAVTPGPNMIYLASRSISQGATAGLTSLAGTAMGFVFYSLCAAFGVTALLLTVPIAYDVLRFCGALYLAYLAWQALKPGGRSPFAVRELPKDSARRLIGMGFMTNLLNPKAALLYLSLLPQFIDTAAGHVLAQSLLLCAIQICISMLVNSTVILIAGSIAGFLSTRPTWITLQRWLMGSVLAGLAVHMAAQARTR</sequence>
<feature type="transmembrane region" description="Helical" evidence="6">
    <location>
        <begin position="41"/>
        <end position="69"/>
    </location>
</feature>
<evidence type="ECO:0000256" key="4">
    <source>
        <dbReference type="ARBA" id="ARBA00022989"/>
    </source>
</evidence>
<dbReference type="Pfam" id="PF01810">
    <property type="entry name" value="LysE"/>
    <property type="match status" value="1"/>
</dbReference>
<accession>A0ABN1IY74</accession>
<feature type="transmembrane region" description="Helical" evidence="6">
    <location>
        <begin position="146"/>
        <end position="179"/>
    </location>
</feature>
<evidence type="ECO:0000256" key="2">
    <source>
        <dbReference type="ARBA" id="ARBA00022475"/>
    </source>
</evidence>
<proteinExistence type="predicted"/>
<evidence type="ECO:0000256" key="1">
    <source>
        <dbReference type="ARBA" id="ARBA00004651"/>
    </source>
</evidence>